<dbReference type="Gene3D" id="3.40.50.720">
    <property type="entry name" value="NAD(P)-binding Rossmann-like Domain"/>
    <property type="match status" value="1"/>
</dbReference>
<comment type="caution">
    <text evidence="2">The sequence shown here is derived from an EMBL/GenBank/DDBJ whole genome shotgun (WGS) entry which is preliminary data.</text>
</comment>
<evidence type="ECO:0000313" key="3">
    <source>
        <dbReference type="Proteomes" id="UP000295573"/>
    </source>
</evidence>
<dbReference type="Pfam" id="PF04321">
    <property type="entry name" value="RmlD_sub_bind"/>
    <property type="match status" value="1"/>
</dbReference>
<dbReference type="InterPro" id="IPR036291">
    <property type="entry name" value="NAD(P)-bd_dom_sf"/>
</dbReference>
<dbReference type="OrthoDB" id="25118at2"/>
<dbReference type="AlphaFoldDB" id="A0A4R2IZM6"/>
<evidence type="ECO:0000259" key="1">
    <source>
        <dbReference type="Pfam" id="PF04321"/>
    </source>
</evidence>
<dbReference type="RefSeq" id="WP_132142783.1">
    <property type="nucleotide sequence ID" value="NZ_SLWR01000001.1"/>
</dbReference>
<dbReference type="PANTHER" id="PTHR43242">
    <property type="entry name" value="NAD(P)-BINDING ROSSMANN-FOLD SUPERFAMILY PROTEIN"/>
    <property type="match status" value="1"/>
</dbReference>
<gene>
    <name evidence="2" type="ORF">EV646_101117</name>
</gene>
<evidence type="ECO:0000313" key="2">
    <source>
        <dbReference type="EMBL" id="TCO51134.1"/>
    </source>
</evidence>
<dbReference type="InterPro" id="IPR029903">
    <property type="entry name" value="RmlD-like-bd"/>
</dbReference>
<keyword evidence="3" id="KW-1185">Reference proteome</keyword>
<dbReference type="EMBL" id="SLWR01000001">
    <property type="protein sequence ID" value="TCO51134.1"/>
    <property type="molecule type" value="Genomic_DNA"/>
</dbReference>
<dbReference type="PANTHER" id="PTHR43242:SF1">
    <property type="entry name" value="NAD(P)-BINDING ROSSMANN-FOLD SUPERFAMILY PROTEIN"/>
    <property type="match status" value="1"/>
</dbReference>
<dbReference type="Proteomes" id="UP000295573">
    <property type="component" value="Unassembled WGS sequence"/>
</dbReference>
<organism evidence="2 3">
    <name type="scientific">Kribbella antiqua</name>
    <dbReference type="NCBI Taxonomy" id="2512217"/>
    <lineage>
        <taxon>Bacteria</taxon>
        <taxon>Bacillati</taxon>
        <taxon>Actinomycetota</taxon>
        <taxon>Actinomycetes</taxon>
        <taxon>Propionibacteriales</taxon>
        <taxon>Kribbellaceae</taxon>
        <taxon>Kribbella</taxon>
    </lineage>
</organism>
<feature type="domain" description="RmlD-like substrate binding" evidence="1">
    <location>
        <begin position="1"/>
        <end position="221"/>
    </location>
</feature>
<protein>
    <submittedName>
        <fullName evidence="2">dTDP-4-dehydrorhamnose reductase</fullName>
    </submittedName>
</protein>
<sequence>MRLLVTGAAGLLGSEVLRLAEHEVVPTYHTEPVPGGVRMDVRRRDEVDEVLRMVRPDGIIHAAFRQSDWATTADGPANIVAAARGARLVFVSSDVVFGGRPAPYDEHEPPCPVTPYGAAKAAAETAIRAIDPSAVIARTSLIVGYDGRSSHERFVHALAAGQPGSLFTANVRCPVHVTDLATALLELLTSDFSGTAHVAGPEAANRLELGRLIAIRDGLDADALAESPGSPSEIRLDGERTQKLLSTRLRPVSEFLRPSRRP</sequence>
<name>A0A4R2IZM6_9ACTN</name>
<dbReference type="SUPFAM" id="SSF51735">
    <property type="entry name" value="NAD(P)-binding Rossmann-fold domains"/>
    <property type="match status" value="1"/>
</dbReference>
<proteinExistence type="predicted"/>
<reference evidence="2 3" key="1">
    <citation type="journal article" date="2015" name="Stand. Genomic Sci.">
        <title>Genomic Encyclopedia of Bacterial and Archaeal Type Strains, Phase III: the genomes of soil and plant-associated and newly described type strains.</title>
        <authorList>
            <person name="Whitman W.B."/>
            <person name="Woyke T."/>
            <person name="Klenk H.P."/>
            <person name="Zhou Y."/>
            <person name="Lilburn T.G."/>
            <person name="Beck B.J."/>
            <person name="De Vos P."/>
            <person name="Vandamme P."/>
            <person name="Eisen J.A."/>
            <person name="Garrity G."/>
            <person name="Hugenholtz P."/>
            <person name="Kyrpides N.C."/>
        </authorList>
    </citation>
    <scope>NUCLEOTIDE SEQUENCE [LARGE SCALE GENOMIC DNA]</scope>
    <source>
        <strain evidence="2 3">VKM Ac-2541</strain>
    </source>
</reference>
<accession>A0A4R2IZM6</accession>